<keyword evidence="4 10" id="KW-0812">Transmembrane</keyword>
<proteinExistence type="inferred from homology"/>
<accession>A0A1V1NY56</accession>
<evidence type="ECO:0000256" key="6">
    <source>
        <dbReference type="ARBA" id="ARBA00023077"/>
    </source>
</evidence>
<dbReference type="InterPro" id="IPR000531">
    <property type="entry name" value="Beta-barrel_TonB"/>
</dbReference>
<evidence type="ECO:0000256" key="9">
    <source>
        <dbReference type="ARBA" id="ARBA00023237"/>
    </source>
</evidence>
<dbReference type="Pfam" id="PF00593">
    <property type="entry name" value="TonB_dep_Rec_b-barrel"/>
    <property type="match status" value="1"/>
</dbReference>
<dbReference type="GO" id="GO:0015344">
    <property type="term" value="F:siderophore uptake transmembrane transporter activity"/>
    <property type="evidence" value="ECO:0007669"/>
    <property type="project" value="TreeGrafter"/>
</dbReference>
<evidence type="ECO:0000313" key="14">
    <source>
        <dbReference type="EMBL" id="ETR67465.1"/>
    </source>
</evidence>
<gene>
    <name evidence="14" type="ORF">OMM_05123</name>
</gene>
<dbReference type="PANTHER" id="PTHR30069:SF29">
    <property type="entry name" value="HEMOGLOBIN AND HEMOGLOBIN-HAPTOGLOBIN-BINDING PROTEIN 1-RELATED"/>
    <property type="match status" value="1"/>
</dbReference>
<feature type="domain" description="TonB-dependent receptor plug" evidence="13">
    <location>
        <begin position="54"/>
        <end position="163"/>
    </location>
</feature>
<keyword evidence="7 10" id="KW-0472">Membrane</keyword>
<dbReference type="InterPro" id="IPR039426">
    <property type="entry name" value="TonB-dep_rcpt-like"/>
</dbReference>
<reference evidence="15" key="1">
    <citation type="submission" date="2012-11" db="EMBL/GenBank/DDBJ databases">
        <authorList>
            <person name="Lucero-Rivera Y.E."/>
            <person name="Tovar-Ramirez D."/>
        </authorList>
    </citation>
    <scope>NUCLEOTIDE SEQUENCE [LARGE SCALE GENOMIC DNA]</scope>
    <source>
        <strain evidence="15">Araruama</strain>
    </source>
</reference>
<dbReference type="InterPro" id="IPR037066">
    <property type="entry name" value="Plug_dom_sf"/>
</dbReference>
<name>A0A1V1NY56_9BACT</name>
<organism evidence="14 15">
    <name type="scientific">Candidatus Magnetoglobus multicellularis str. Araruama</name>
    <dbReference type="NCBI Taxonomy" id="890399"/>
    <lineage>
        <taxon>Bacteria</taxon>
        <taxon>Pseudomonadati</taxon>
        <taxon>Thermodesulfobacteriota</taxon>
        <taxon>Desulfobacteria</taxon>
        <taxon>Desulfobacterales</taxon>
        <taxon>Desulfobacteraceae</taxon>
        <taxon>Candidatus Magnetoglobus</taxon>
    </lineage>
</organism>
<dbReference type="Gene3D" id="2.170.130.10">
    <property type="entry name" value="TonB-dependent receptor, plug domain"/>
    <property type="match status" value="1"/>
</dbReference>
<comment type="subcellular location">
    <subcellularLocation>
        <location evidence="1 10">Cell outer membrane</location>
        <topology evidence="1 10">Multi-pass membrane protein</topology>
    </subcellularLocation>
</comment>
<evidence type="ECO:0000313" key="15">
    <source>
        <dbReference type="Proteomes" id="UP000189670"/>
    </source>
</evidence>
<keyword evidence="6 11" id="KW-0798">TonB box</keyword>
<keyword evidence="9 10" id="KW-0998">Cell outer membrane</keyword>
<evidence type="ECO:0000256" key="10">
    <source>
        <dbReference type="PROSITE-ProRule" id="PRU01360"/>
    </source>
</evidence>
<comment type="similarity">
    <text evidence="10 11">Belongs to the TonB-dependent receptor family.</text>
</comment>
<evidence type="ECO:0000256" key="5">
    <source>
        <dbReference type="ARBA" id="ARBA00022729"/>
    </source>
</evidence>
<evidence type="ECO:0000256" key="4">
    <source>
        <dbReference type="ARBA" id="ARBA00022692"/>
    </source>
</evidence>
<feature type="domain" description="TonB-dependent receptor-like beta-barrel" evidence="12">
    <location>
        <begin position="248"/>
        <end position="705"/>
    </location>
</feature>
<dbReference type="InterPro" id="IPR012910">
    <property type="entry name" value="Plug_dom"/>
</dbReference>
<dbReference type="Gene3D" id="2.40.170.20">
    <property type="entry name" value="TonB-dependent receptor, beta-barrel domain"/>
    <property type="match status" value="1"/>
</dbReference>
<protein>
    <submittedName>
        <fullName evidence="14">Iron complex outermembrane recepter protein</fullName>
    </submittedName>
</protein>
<dbReference type="PROSITE" id="PS52016">
    <property type="entry name" value="TONB_DEPENDENT_REC_3"/>
    <property type="match status" value="1"/>
</dbReference>
<keyword evidence="8" id="KW-0675">Receptor</keyword>
<dbReference type="PANTHER" id="PTHR30069">
    <property type="entry name" value="TONB-DEPENDENT OUTER MEMBRANE RECEPTOR"/>
    <property type="match status" value="1"/>
</dbReference>
<dbReference type="AlphaFoldDB" id="A0A1V1NY56"/>
<evidence type="ECO:0000256" key="3">
    <source>
        <dbReference type="ARBA" id="ARBA00022452"/>
    </source>
</evidence>
<dbReference type="SUPFAM" id="SSF56935">
    <property type="entry name" value="Porins"/>
    <property type="match status" value="1"/>
</dbReference>
<evidence type="ECO:0000256" key="7">
    <source>
        <dbReference type="ARBA" id="ARBA00023136"/>
    </source>
</evidence>
<sequence>MKNIWQSRNITRYYIVICILTQIGMAVAQEESETIHTIDDIVISAPRTQKMITVTSEKSTIHLEDYKVTGVPQNVGDVVKDLVIIDYRGASDLIPDDDTLYMRGFSSKRFVTALDGSTLRKTGGRRSSHIVDYGLLPPFLIESIEVLPGPHSALYPGKSIGGVINFITRAPISYDSLKPDFKLFSSYSTYATQNHSTSLQGSIHNWTYDLGYQSYATDGYLRHGEVGIDSFFARIGYLFPNDGYITLTTSYTDADRNRPTVNDPTDFESQWDPDFPLLEKAGRIYYQWQNPTWDKVSPGIRFNLKMPTSMGTWTANAFYSEENRNNSLMEWADPNNYSQGTQDGSWDTLWFQQGGQIANEFTLSENHETTVGINLEQCYDGYDKDSPRYSDNNVYVHSKKKKIEIISGFAQHQWTISSRLHWTIGLRYENTRIWVDNQNNTTGAYYITGKEDFIKRSWYGWSPKSFLTYELDDLSSELRDTSLSLGISRIWHPPDYHGDYNPQGRPTGAWLEPEHGVGCDLVFNRRLFGDIHMKFNYAYYQIKDYIASNRDYANYWPKKGNAVQPGMEYLDYKINLDEVIRHGIECQFNGHFTKDLRFLVGYAWQHFDNQGDEPAGETELDERAENQVLGKLTYQLNEVTTVTLDYEYQDEQVIKISEEIANDVYSFDEMHLSKYHVFDLSLQHQMFYEWRGIKNGYFKLFINNLLNEDYENMSGYPATGITVGTGISFQL</sequence>
<dbReference type="GO" id="GO:0009279">
    <property type="term" value="C:cell outer membrane"/>
    <property type="evidence" value="ECO:0007669"/>
    <property type="project" value="UniProtKB-SubCell"/>
</dbReference>
<dbReference type="InterPro" id="IPR036942">
    <property type="entry name" value="Beta-barrel_TonB_sf"/>
</dbReference>
<keyword evidence="5" id="KW-0732">Signal</keyword>
<evidence type="ECO:0000256" key="1">
    <source>
        <dbReference type="ARBA" id="ARBA00004571"/>
    </source>
</evidence>
<dbReference type="GO" id="GO:0044718">
    <property type="term" value="P:siderophore transmembrane transport"/>
    <property type="evidence" value="ECO:0007669"/>
    <property type="project" value="TreeGrafter"/>
</dbReference>
<evidence type="ECO:0000259" key="12">
    <source>
        <dbReference type="Pfam" id="PF00593"/>
    </source>
</evidence>
<dbReference type="Pfam" id="PF07715">
    <property type="entry name" value="Plug"/>
    <property type="match status" value="1"/>
</dbReference>
<dbReference type="Proteomes" id="UP000189670">
    <property type="component" value="Unassembled WGS sequence"/>
</dbReference>
<evidence type="ECO:0000256" key="11">
    <source>
        <dbReference type="RuleBase" id="RU003357"/>
    </source>
</evidence>
<evidence type="ECO:0000256" key="8">
    <source>
        <dbReference type="ARBA" id="ARBA00023170"/>
    </source>
</evidence>
<evidence type="ECO:0000259" key="13">
    <source>
        <dbReference type="Pfam" id="PF07715"/>
    </source>
</evidence>
<evidence type="ECO:0000256" key="2">
    <source>
        <dbReference type="ARBA" id="ARBA00022448"/>
    </source>
</evidence>
<comment type="caution">
    <text evidence="14">The sequence shown here is derived from an EMBL/GenBank/DDBJ whole genome shotgun (WGS) entry which is preliminary data.</text>
</comment>
<dbReference type="EMBL" id="ATBP01001368">
    <property type="protein sequence ID" value="ETR67465.1"/>
    <property type="molecule type" value="Genomic_DNA"/>
</dbReference>
<keyword evidence="2 10" id="KW-0813">Transport</keyword>
<keyword evidence="3 10" id="KW-1134">Transmembrane beta strand</keyword>